<comment type="caution">
    <text evidence="1">The sequence shown here is derived from an EMBL/GenBank/DDBJ whole genome shotgun (WGS) entry which is preliminary data.</text>
</comment>
<proteinExistence type="predicted"/>
<organism evidence="1 2">
    <name type="scientific">Acrocarpospora pleiomorpha</name>
    <dbReference type="NCBI Taxonomy" id="90975"/>
    <lineage>
        <taxon>Bacteria</taxon>
        <taxon>Bacillati</taxon>
        <taxon>Actinomycetota</taxon>
        <taxon>Actinomycetes</taxon>
        <taxon>Streptosporangiales</taxon>
        <taxon>Streptosporangiaceae</taxon>
        <taxon>Acrocarpospora</taxon>
    </lineage>
</organism>
<evidence type="ECO:0000313" key="1">
    <source>
        <dbReference type="EMBL" id="GES19577.1"/>
    </source>
</evidence>
<dbReference type="Proteomes" id="UP000377595">
    <property type="component" value="Unassembled WGS sequence"/>
</dbReference>
<dbReference type="Pfam" id="PF12796">
    <property type="entry name" value="Ank_2"/>
    <property type="match status" value="1"/>
</dbReference>
<dbReference type="Gene3D" id="1.25.40.20">
    <property type="entry name" value="Ankyrin repeat-containing domain"/>
    <property type="match status" value="1"/>
</dbReference>
<gene>
    <name evidence="1" type="ORF">Aple_024730</name>
</gene>
<reference evidence="1 2" key="1">
    <citation type="submission" date="2019-10" db="EMBL/GenBank/DDBJ databases">
        <title>Whole genome shotgun sequence of Acrocarpospora pleiomorpha NBRC 16267.</title>
        <authorList>
            <person name="Ichikawa N."/>
            <person name="Kimura A."/>
            <person name="Kitahashi Y."/>
            <person name="Komaki H."/>
            <person name="Oguchi A."/>
        </authorList>
    </citation>
    <scope>NUCLEOTIDE SEQUENCE [LARGE SCALE GENOMIC DNA]</scope>
    <source>
        <strain evidence="1 2">NBRC 16267</strain>
    </source>
</reference>
<dbReference type="AlphaFoldDB" id="A0A5M3XD91"/>
<dbReference type="RefSeq" id="WP_155344653.1">
    <property type="nucleotide sequence ID" value="NZ_BAAAHM010000022.1"/>
</dbReference>
<dbReference type="EMBL" id="BLAF01000012">
    <property type="protein sequence ID" value="GES19577.1"/>
    <property type="molecule type" value="Genomic_DNA"/>
</dbReference>
<evidence type="ECO:0000313" key="2">
    <source>
        <dbReference type="Proteomes" id="UP000377595"/>
    </source>
</evidence>
<protein>
    <submittedName>
        <fullName evidence="1">Uncharacterized protein</fullName>
    </submittedName>
</protein>
<sequence>MALQDWTKIQSVRARLDAGADPNAGPSHGSPLHLAARWGSPDVVEELAALVDDVDTEYEGRTALWTAIFANRPENADILVDADADPWRPMMSGWSPGRLSLATPIPDMYDMPPGEAGLSAAEAEAVAEAGRLIAALGRFPYDGVSLACVAGVHAAEAVRRLGATPAADYVEAIMYEPLANYDESLAIVGVTDAPGGCVVSHPCGFTASTPAIMKQLSVRTVCYGMYANPKSGNQGSVTRDGVLEDWDTHPGGGDVLADAPSDEVLASYLYQRKAVAYCCARAGLRLPDARAIIGPPDMWVKLPQQDHWR</sequence>
<accession>A0A5M3XD91</accession>
<dbReference type="InterPro" id="IPR002110">
    <property type="entry name" value="Ankyrin_rpt"/>
</dbReference>
<keyword evidence="2" id="KW-1185">Reference proteome</keyword>
<name>A0A5M3XD91_9ACTN</name>
<dbReference type="OrthoDB" id="3283992at2"/>
<dbReference type="InterPro" id="IPR036770">
    <property type="entry name" value="Ankyrin_rpt-contain_sf"/>
</dbReference>
<dbReference type="SUPFAM" id="SSF48403">
    <property type="entry name" value="Ankyrin repeat"/>
    <property type="match status" value="1"/>
</dbReference>
<dbReference type="SMART" id="SM00248">
    <property type="entry name" value="ANK"/>
    <property type="match status" value="2"/>
</dbReference>